<name>A0AC34QKF6_9BILA</name>
<dbReference type="WBParaSite" id="JU765_v2.g17247.t1">
    <property type="protein sequence ID" value="JU765_v2.g17247.t1"/>
    <property type="gene ID" value="JU765_v2.g17247"/>
</dbReference>
<evidence type="ECO:0000313" key="1">
    <source>
        <dbReference type="Proteomes" id="UP000887576"/>
    </source>
</evidence>
<protein>
    <submittedName>
        <fullName evidence="2">SH2 domain-containing protein</fullName>
    </submittedName>
</protein>
<accession>A0AC34QKF6</accession>
<proteinExistence type="predicted"/>
<dbReference type="Proteomes" id="UP000887576">
    <property type="component" value="Unplaced"/>
</dbReference>
<reference evidence="2" key="1">
    <citation type="submission" date="2022-11" db="UniProtKB">
        <authorList>
            <consortium name="WormBaseParasite"/>
        </authorList>
    </citation>
    <scope>IDENTIFICATION</scope>
</reference>
<organism evidence="1 2">
    <name type="scientific">Panagrolaimus sp. JU765</name>
    <dbReference type="NCBI Taxonomy" id="591449"/>
    <lineage>
        <taxon>Eukaryota</taxon>
        <taxon>Metazoa</taxon>
        <taxon>Ecdysozoa</taxon>
        <taxon>Nematoda</taxon>
        <taxon>Chromadorea</taxon>
        <taxon>Rhabditida</taxon>
        <taxon>Tylenchina</taxon>
        <taxon>Panagrolaimomorpha</taxon>
        <taxon>Panagrolaimoidea</taxon>
        <taxon>Panagrolaimidae</taxon>
        <taxon>Panagrolaimus</taxon>
    </lineage>
</organism>
<evidence type="ECO:0000313" key="2">
    <source>
        <dbReference type="WBParaSite" id="JU765_v2.g17247.t1"/>
    </source>
</evidence>
<sequence length="149" mass="17273">MDSGVMEDDFFVFPEEDQSKVETNCFPKLVTPHFQLEISLIRFLKLAEYLDEQPWFHGTIRRQIAECRLVKDGEFLIRQSITQPGQFILSVLQNRSVRHICLVSANGTIRSYGYEFGSVIQLIQFHFHNRVPMCSTRTAVLLEIPVARP</sequence>